<evidence type="ECO:0000313" key="2">
    <source>
        <dbReference type="Proteomes" id="UP000265520"/>
    </source>
</evidence>
<dbReference type="EMBL" id="LXQA010417238">
    <property type="protein sequence ID" value="MCI50487.1"/>
    <property type="molecule type" value="Genomic_DNA"/>
</dbReference>
<sequence length="76" mass="8798">MAEPKTKDMQAEIKRNAEEMKLFHAEMMERMERLEAGNASKFNEIHTALDILIQQTPSKQSHGAELNNRALFQVRN</sequence>
<reference evidence="1 2" key="1">
    <citation type="journal article" date="2018" name="Front. Plant Sci.">
        <title>Red Clover (Trifolium pratense) and Zigzag Clover (T. medium) - A Picture of Genomic Similarities and Differences.</title>
        <authorList>
            <person name="Dluhosova J."/>
            <person name="Istvanek J."/>
            <person name="Nedelnik J."/>
            <person name="Repkova J."/>
        </authorList>
    </citation>
    <scope>NUCLEOTIDE SEQUENCE [LARGE SCALE GENOMIC DNA]</scope>
    <source>
        <strain evidence="2">cv. 10/8</strain>
        <tissue evidence="1">Leaf</tissue>
    </source>
</reference>
<organism evidence="1 2">
    <name type="scientific">Trifolium medium</name>
    <dbReference type="NCBI Taxonomy" id="97028"/>
    <lineage>
        <taxon>Eukaryota</taxon>
        <taxon>Viridiplantae</taxon>
        <taxon>Streptophyta</taxon>
        <taxon>Embryophyta</taxon>
        <taxon>Tracheophyta</taxon>
        <taxon>Spermatophyta</taxon>
        <taxon>Magnoliopsida</taxon>
        <taxon>eudicotyledons</taxon>
        <taxon>Gunneridae</taxon>
        <taxon>Pentapetalae</taxon>
        <taxon>rosids</taxon>
        <taxon>fabids</taxon>
        <taxon>Fabales</taxon>
        <taxon>Fabaceae</taxon>
        <taxon>Papilionoideae</taxon>
        <taxon>50 kb inversion clade</taxon>
        <taxon>NPAAA clade</taxon>
        <taxon>Hologalegina</taxon>
        <taxon>IRL clade</taxon>
        <taxon>Trifolieae</taxon>
        <taxon>Trifolium</taxon>
    </lineage>
</organism>
<keyword evidence="2" id="KW-1185">Reference proteome</keyword>
<name>A0A392SQ15_9FABA</name>
<comment type="caution">
    <text evidence="1">The sequence shown here is derived from an EMBL/GenBank/DDBJ whole genome shotgun (WGS) entry which is preliminary data.</text>
</comment>
<protein>
    <submittedName>
        <fullName evidence="1">Uncharacterized protein</fullName>
    </submittedName>
</protein>
<proteinExistence type="predicted"/>
<feature type="non-terminal residue" evidence="1">
    <location>
        <position position="76"/>
    </location>
</feature>
<dbReference type="Proteomes" id="UP000265520">
    <property type="component" value="Unassembled WGS sequence"/>
</dbReference>
<dbReference type="AlphaFoldDB" id="A0A392SQ15"/>
<evidence type="ECO:0000313" key="1">
    <source>
        <dbReference type="EMBL" id="MCI50487.1"/>
    </source>
</evidence>
<accession>A0A392SQ15</accession>